<feature type="domain" description="Helicase C-terminal" evidence="6">
    <location>
        <begin position="1296"/>
        <end position="1469"/>
    </location>
</feature>
<dbReference type="PANTHER" id="PTHR45626">
    <property type="entry name" value="TRANSCRIPTION TERMINATION FACTOR 2-RELATED"/>
    <property type="match status" value="1"/>
</dbReference>
<dbReference type="GO" id="GO:0005524">
    <property type="term" value="F:ATP binding"/>
    <property type="evidence" value="ECO:0007669"/>
    <property type="project" value="UniProtKB-KW"/>
</dbReference>
<dbReference type="PROSITE" id="PS51192">
    <property type="entry name" value="HELICASE_ATP_BIND_1"/>
    <property type="match status" value="1"/>
</dbReference>
<keyword evidence="2" id="KW-0378">Hydrolase</keyword>
<dbReference type="Proteomes" id="UP001311799">
    <property type="component" value="Unassembled WGS sequence"/>
</dbReference>
<organism evidence="7 8">
    <name type="scientific">Cryptosporidium xiaoi</name>
    <dbReference type="NCBI Taxonomy" id="659607"/>
    <lineage>
        <taxon>Eukaryota</taxon>
        <taxon>Sar</taxon>
        <taxon>Alveolata</taxon>
        <taxon>Apicomplexa</taxon>
        <taxon>Conoidasida</taxon>
        <taxon>Coccidia</taxon>
        <taxon>Eucoccidiorida</taxon>
        <taxon>Eimeriorina</taxon>
        <taxon>Cryptosporidiidae</taxon>
        <taxon>Cryptosporidium</taxon>
    </lineage>
</organism>
<keyword evidence="3" id="KW-0067">ATP-binding</keyword>
<dbReference type="InterPro" id="IPR001650">
    <property type="entry name" value="Helicase_C-like"/>
</dbReference>
<dbReference type="GO" id="GO:0008094">
    <property type="term" value="F:ATP-dependent activity, acting on DNA"/>
    <property type="evidence" value="ECO:0007669"/>
    <property type="project" value="TreeGrafter"/>
</dbReference>
<dbReference type="GO" id="GO:0016787">
    <property type="term" value="F:hydrolase activity"/>
    <property type="evidence" value="ECO:0007669"/>
    <property type="project" value="UniProtKB-KW"/>
</dbReference>
<dbReference type="GO" id="GO:0005634">
    <property type="term" value="C:nucleus"/>
    <property type="evidence" value="ECO:0007669"/>
    <property type="project" value="TreeGrafter"/>
</dbReference>
<dbReference type="InterPro" id="IPR050628">
    <property type="entry name" value="SNF2_RAD54_helicase_TF"/>
</dbReference>
<keyword evidence="1" id="KW-0547">Nucleotide-binding</keyword>
<evidence type="ECO:0000256" key="3">
    <source>
        <dbReference type="ARBA" id="ARBA00022840"/>
    </source>
</evidence>
<dbReference type="PROSITE" id="PS51194">
    <property type="entry name" value="HELICASE_CTER"/>
    <property type="match status" value="1"/>
</dbReference>
<protein>
    <submittedName>
        <fullName evidence="7">DEXDc+HELICc DEXDc+HELICc</fullName>
    </submittedName>
</protein>
<reference evidence="7 8" key="1">
    <citation type="submission" date="2023-10" db="EMBL/GenBank/DDBJ databases">
        <title>Comparative genomics analysis reveals potential genetic determinants of host preference in Cryptosporidium xiaoi.</title>
        <authorList>
            <person name="Xiao L."/>
            <person name="Li J."/>
        </authorList>
    </citation>
    <scope>NUCLEOTIDE SEQUENCE [LARGE SCALE GENOMIC DNA]</scope>
    <source>
        <strain evidence="7 8">52996</strain>
    </source>
</reference>
<dbReference type="InterPro" id="IPR000330">
    <property type="entry name" value="SNF2_N"/>
</dbReference>
<dbReference type="SMART" id="SM00487">
    <property type="entry name" value="DEXDc"/>
    <property type="match status" value="1"/>
</dbReference>
<sequence length="1560" mass="181985">MAIYRDGSDRWVLLGGLTLKTNRKKMSIYKYDSFWMSEIRKGDIAIDDIGLEVGELLDKNQNESVISALYNISDGNRYDTYIEFMNIDVEGDDIFKLFEEKNNDCNTEFKKVSARIYFWLNFSINILTKYNCNRGVLTLANSILSYNVIYHLKSTFKNLVEESELFSRRKSLLDFFRRSILEFGVLCKKDNLIKNKIKLISQCSVLNCLDHIDFSNNFIIGMLNIRELIEYVGNEILKSEVNSKLMNMDDILKLIIKNYDDLYSCFSSENNLESLNIDNSLSIGIWFKIMDYLDLDTITNLGKVNKKMYYTWLIYYRNILLPHQRKSVSLLLKRENSITFDCDNNNKNECDSVYDNNWFYNNQIRFLTDSEDYLKYLSIWHCLYIKDMSRVVGDDYLGDVIWSEDKMCSSYLRGIKVHPKEVDYYVSSEIFNDNNQKYYDVCLYLNHIDKKIHMGYKFNNELDIKEINFQYLKTNGGIFCDEPGLGKTLTILSLIEKTANKRSNIKNSSNYENNHLKYPSGVYNLLLGIRNCLVYFVYKTTKNFGNGNEKSDLIDGGDYKCVGENLLSSRSTLIIVPNHLVQHWVKEINKWYGGYNRGKKKFHINDDNSYKCKTKGNMNKKVIFDANSSLELKVDEESDLNNETYPLYYVYDDPSCDLISESRVISDSDIVLISYRMLTKQYQICKIRQEYKRASIKENGDSVKVEVGECGSLFIENKSPLLGVKWYRLVVDEGHNIGNSEITSKLYQQFISKIKSEYKWIMSGTPLPMSLFRSLNTSIPNIFNFLKLPIMYNKLLNYHEKSMVYRKNGESKLRYENTTSLFTLVTKTALNTKITRPIGLFTLITQLGSIIVYTNKKKCINNYLPNLVGPKRKRIRPYINNEFFVYNMLVELTQRNLFCTYYSENNIDSLLHPSNVSYRQELIWNLRFSAILGFTLNLRDYIMDDNKLELIKTMNFSIPSIYVSEDNIYELKLMLENKHELYENEYYYEPESSLRLDFVLGYYTNLRLISCSTNKSEFQDNFCYYKCDLCFVTTMFPLIIPCSKIHMVCVHCIMYGLGYTPINIDFSTCEERNIYKEKNPNINKFCNNDSRNNSNGIIDDYKAGDSILINNNRQIKKNKVLSKSELTCSKKYIWLQRGKVNYCVVCGEQTKINPDFFDRLQVPIEISHNASGSDGCYSDSVQVPNKYIKSFNSKKDCDKNEFNGSVIISSLNMIIELKNLLISNYKSNKVDLILEKLYKLFSDITVININNYLLKYIDANSSSLGCNINKKSAIVEDAYNYIPQASIGLISFSSSKLRYVVHRILKDLNDNPKVKIMIVSSFWQQLDFIYYTLTIILNIKTCRYYPHTPKTELLNTIENFKDRNKSFSVLLLSIELGSHGLDLSCVSKIYILDPIVDESVESQTISRAYRIRSKSDEFYCMSNSINVTYCLVEDTFDDILYEYIKYKREYNNNHLRDKECVVIQDSDFDVNTRDSFEDIQKCKMSANILCNKSKRRNHSVLDKFKKQKLSSQGGKTHLRNHKTNKDSDDENTLSEGYGYSGIDLNKIDSSNLLLRIFTKN</sequence>
<accession>A0AAV9Y1X9</accession>
<evidence type="ECO:0000313" key="7">
    <source>
        <dbReference type="EMBL" id="KAK6590951.1"/>
    </source>
</evidence>
<proteinExistence type="predicted"/>
<dbReference type="PANTHER" id="PTHR45626:SF14">
    <property type="entry name" value="ATP-DEPENDENT DNA HELICASE (EUROFUNG)"/>
    <property type="match status" value="1"/>
</dbReference>
<gene>
    <name evidence="7" type="ORF">RS030_111949</name>
</gene>
<comment type="caution">
    <text evidence="7">The sequence shown here is derived from an EMBL/GenBank/DDBJ whole genome shotgun (WGS) entry which is preliminary data.</text>
</comment>
<evidence type="ECO:0000256" key="1">
    <source>
        <dbReference type="ARBA" id="ARBA00022741"/>
    </source>
</evidence>
<dbReference type="EMBL" id="JAWDEY010000002">
    <property type="protein sequence ID" value="KAK6590951.1"/>
    <property type="molecule type" value="Genomic_DNA"/>
</dbReference>
<dbReference type="InterPro" id="IPR027417">
    <property type="entry name" value="P-loop_NTPase"/>
</dbReference>
<dbReference type="Pfam" id="PF00176">
    <property type="entry name" value="SNF2-rel_dom"/>
    <property type="match status" value="1"/>
</dbReference>
<dbReference type="Gene3D" id="3.40.50.300">
    <property type="entry name" value="P-loop containing nucleotide triphosphate hydrolases"/>
    <property type="match status" value="2"/>
</dbReference>
<evidence type="ECO:0000256" key="4">
    <source>
        <dbReference type="SAM" id="MobiDB-lite"/>
    </source>
</evidence>
<feature type="region of interest" description="Disordered" evidence="4">
    <location>
        <begin position="1508"/>
        <end position="1532"/>
    </location>
</feature>
<dbReference type="SUPFAM" id="SSF52540">
    <property type="entry name" value="P-loop containing nucleoside triphosphate hydrolases"/>
    <property type="match status" value="2"/>
</dbReference>
<dbReference type="Pfam" id="PF00271">
    <property type="entry name" value="Helicase_C"/>
    <property type="match status" value="1"/>
</dbReference>
<dbReference type="InterPro" id="IPR014001">
    <property type="entry name" value="Helicase_ATP-bd"/>
</dbReference>
<evidence type="ECO:0000256" key="2">
    <source>
        <dbReference type="ARBA" id="ARBA00022801"/>
    </source>
</evidence>
<name>A0AAV9Y1X9_9CRYT</name>
<evidence type="ECO:0000259" key="5">
    <source>
        <dbReference type="PROSITE" id="PS51192"/>
    </source>
</evidence>
<dbReference type="SMART" id="SM00490">
    <property type="entry name" value="HELICc"/>
    <property type="match status" value="1"/>
</dbReference>
<feature type="domain" description="Helicase ATP-binding" evidence="5">
    <location>
        <begin position="468"/>
        <end position="768"/>
    </location>
</feature>
<evidence type="ECO:0000259" key="6">
    <source>
        <dbReference type="PROSITE" id="PS51194"/>
    </source>
</evidence>
<dbReference type="GO" id="GO:0006281">
    <property type="term" value="P:DNA repair"/>
    <property type="evidence" value="ECO:0007669"/>
    <property type="project" value="TreeGrafter"/>
</dbReference>
<keyword evidence="8" id="KW-1185">Reference proteome</keyword>
<evidence type="ECO:0000313" key="8">
    <source>
        <dbReference type="Proteomes" id="UP001311799"/>
    </source>
</evidence>